<protein>
    <recommendedName>
        <fullName evidence="4">HAT C-terminal dimerisation domain-containing protein</fullName>
    </recommendedName>
</protein>
<name>A0ABN9SE32_9DINO</name>
<feature type="region of interest" description="Disordered" evidence="1">
    <location>
        <begin position="1"/>
        <end position="27"/>
    </location>
</feature>
<evidence type="ECO:0000313" key="3">
    <source>
        <dbReference type="Proteomes" id="UP001189429"/>
    </source>
</evidence>
<dbReference type="EMBL" id="CAUYUJ010010798">
    <property type="protein sequence ID" value="CAK0830282.1"/>
    <property type="molecule type" value="Genomic_DNA"/>
</dbReference>
<evidence type="ECO:0008006" key="4">
    <source>
        <dbReference type="Google" id="ProtNLM"/>
    </source>
</evidence>
<sequence length="332" mass="36423">DGDGAAANGAGAGGSGTGDTAQGGKDVAATEADINSEHRRKGLQFAESAFLPHLDCMRIIMVPIMQMFRAFDELGGDAWEERQRFLEADALRRGVSLDVAGNVRTYRMVVCAEGTIEKEFFTKLKFLCTDGLAAALAADKDCLADDFWKDFKRDNPDLSSPIAVARLALLALMAIPSIVRIEALHGSIRQILRVMSFTNVASFLEASAAFLQKRLRARERKLPLVRECWIPNARIHKPDSFEPTQKKRRGGGGAWRAFVSMSDKGFYRDFAALAERYRNMTEGQRAEDIDGSDSASLCTLAGAVATRSETWSEGEKLARQAKQALSCRSSFQ</sequence>
<evidence type="ECO:0000313" key="2">
    <source>
        <dbReference type="EMBL" id="CAK0830282.1"/>
    </source>
</evidence>
<feature type="non-terminal residue" evidence="2">
    <location>
        <position position="332"/>
    </location>
</feature>
<accession>A0ABN9SE32</accession>
<reference evidence="2" key="1">
    <citation type="submission" date="2023-10" db="EMBL/GenBank/DDBJ databases">
        <authorList>
            <person name="Chen Y."/>
            <person name="Shah S."/>
            <person name="Dougan E. K."/>
            <person name="Thang M."/>
            <person name="Chan C."/>
        </authorList>
    </citation>
    <scope>NUCLEOTIDE SEQUENCE [LARGE SCALE GENOMIC DNA]</scope>
</reference>
<evidence type="ECO:0000256" key="1">
    <source>
        <dbReference type="SAM" id="MobiDB-lite"/>
    </source>
</evidence>
<gene>
    <name evidence="2" type="ORF">PCOR1329_LOCUS28968</name>
</gene>
<feature type="non-terminal residue" evidence="2">
    <location>
        <position position="1"/>
    </location>
</feature>
<proteinExistence type="predicted"/>
<keyword evidence="3" id="KW-1185">Reference proteome</keyword>
<comment type="caution">
    <text evidence="2">The sequence shown here is derived from an EMBL/GenBank/DDBJ whole genome shotgun (WGS) entry which is preliminary data.</text>
</comment>
<organism evidence="2 3">
    <name type="scientific">Prorocentrum cordatum</name>
    <dbReference type="NCBI Taxonomy" id="2364126"/>
    <lineage>
        <taxon>Eukaryota</taxon>
        <taxon>Sar</taxon>
        <taxon>Alveolata</taxon>
        <taxon>Dinophyceae</taxon>
        <taxon>Prorocentrales</taxon>
        <taxon>Prorocentraceae</taxon>
        <taxon>Prorocentrum</taxon>
    </lineage>
</organism>
<dbReference type="Proteomes" id="UP001189429">
    <property type="component" value="Unassembled WGS sequence"/>
</dbReference>